<feature type="region of interest" description="Disordered" evidence="1">
    <location>
        <begin position="406"/>
        <end position="436"/>
    </location>
</feature>
<feature type="region of interest" description="Disordered" evidence="1">
    <location>
        <begin position="233"/>
        <end position="263"/>
    </location>
</feature>
<evidence type="ECO:0000313" key="3">
    <source>
        <dbReference type="EMBL" id="KAJ1924488.1"/>
    </source>
</evidence>
<feature type="region of interest" description="Disordered" evidence="1">
    <location>
        <begin position="725"/>
        <end position="772"/>
    </location>
</feature>
<evidence type="ECO:0000259" key="2">
    <source>
        <dbReference type="Pfam" id="PF10505"/>
    </source>
</evidence>
<gene>
    <name evidence="3" type="ORF">IWQ60_005160</name>
</gene>
<comment type="caution">
    <text evidence="3">The sequence shown here is derived from an EMBL/GenBank/DDBJ whole genome shotgun (WGS) entry which is preliminary data.</text>
</comment>
<dbReference type="GO" id="GO:0042795">
    <property type="term" value="P:snRNA transcription by RNA polymerase II"/>
    <property type="evidence" value="ECO:0007669"/>
    <property type="project" value="TreeGrafter"/>
</dbReference>
<dbReference type="Proteomes" id="UP001150569">
    <property type="component" value="Unassembled WGS sequence"/>
</dbReference>
<evidence type="ECO:0000313" key="4">
    <source>
        <dbReference type="Proteomes" id="UP001150569"/>
    </source>
</evidence>
<evidence type="ECO:0000256" key="1">
    <source>
        <dbReference type="SAM" id="MobiDB-lite"/>
    </source>
</evidence>
<protein>
    <recommendedName>
        <fullName evidence="2">Little elongation complex subunit 2 C-terminal domain-containing protein</fullName>
    </recommendedName>
</protein>
<organism evidence="3 4">
    <name type="scientific">Tieghemiomyces parasiticus</name>
    <dbReference type="NCBI Taxonomy" id="78921"/>
    <lineage>
        <taxon>Eukaryota</taxon>
        <taxon>Fungi</taxon>
        <taxon>Fungi incertae sedis</taxon>
        <taxon>Zoopagomycota</taxon>
        <taxon>Kickxellomycotina</taxon>
        <taxon>Dimargaritomycetes</taxon>
        <taxon>Dimargaritales</taxon>
        <taxon>Dimargaritaceae</taxon>
        <taxon>Tieghemiomyces</taxon>
    </lineage>
</organism>
<dbReference type="GO" id="GO:0045945">
    <property type="term" value="P:positive regulation of transcription by RNA polymerase III"/>
    <property type="evidence" value="ECO:0007669"/>
    <property type="project" value="TreeGrafter"/>
</dbReference>
<keyword evidence="4" id="KW-1185">Reference proteome</keyword>
<feature type="region of interest" description="Disordered" evidence="1">
    <location>
        <begin position="89"/>
        <end position="168"/>
    </location>
</feature>
<feature type="compositionally biased region" description="Basic and acidic residues" evidence="1">
    <location>
        <begin position="1"/>
        <end position="12"/>
    </location>
</feature>
<dbReference type="Pfam" id="PF10505">
    <property type="entry name" value="NARG2_C"/>
    <property type="match status" value="1"/>
</dbReference>
<feature type="compositionally biased region" description="Low complexity" evidence="1">
    <location>
        <begin position="106"/>
        <end position="133"/>
    </location>
</feature>
<dbReference type="OrthoDB" id="289162at2759"/>
<feature type="compositionally biased region" description="Basic and acidic residues" evidence="1">
    <location>
        <begin position="426"/>
        <end position="436"/>
    </location>
</feature>
<accession>A0A9W8DYP7</accession>
<feature type="compositionally biased region" description="Pro residues" evidence="1">
    <location>
        <begin position="95"/>
        <end position="105"/>
    </location>
</feature>
<name>A0A9W8DYP7_9FUNG</name>
<feature type="domain" description="Little elongation complex subunit 2 C-terminal" evidence="2">
    <location>
        <begin position="566"/>
        <end position="709"/>
    </location>
</feature>
<dbReference type="GO" id="GO:0008023">
    <property type="term" value="C:transcription elongation factor complex"/>
    <property type="evidence" value="ECO:0007669"/>
    <property type="project" value="InterPro"/>
</dbReference>
<reference evidence="3" key="1">
    <citation type="submission" date="2022-07" db="EMBL/GenBank/DDBJ databases">
        <title>Phylogenomic reconstructions and comparative analyses of Kickxellomycotina fungi.</title>
        <authorList>
            <person name="Reynolds N.K."/>
            <person name="Stajich J.E."/>
            <person name="Barry K."/>
            <person name="Grigoriev I.V."/>
            <person name="Crous P."/>
            <person name="Smith M.E."/>
        </authorList>
    </citation>
    <scope>NUCLEOTIDE SEQUENCE</scope>
    <source>
        <strain evidence="3">RSA 861</strain>
    </source>
</reference>
<dbReference type="EMBL" id="JANBPT010000270">
    <property type="protein sequence ID" value="KAJ1924488.1"/>
    <property type="molecule type" value="Genomic_DNA"/>
</dbReference>
<feature type="compositionally biased region" description="Pro residues" evidence="1">
    <location>
        <begin position="241"/>
        <end position="259"/>
    </location>
</feature>
<dbReference type="GO" id="GO:0042796">
    <property type="term" value="P:snRNA transcription by RNA polymerase III"/>
    <property type="evidence" value="ECO:0007669"/>
    <property type="project" value="TreeGrafter"/>
</dbReference>
<sequence length="772" mass="84135">MVKSNGRLDKLRQATQRLTARTAKPTVQPPPLSNDPPLTLEREGPPTNALSVAEVSTPEPVEASISTDRPKLVKPALLRLSTPPPLTFLGGLPPCHSPTLPPPLTSPVDTDTTNPHLSSPSITPARPSSASPACTPPPPAHTGKRRPKLSSLAARSAKVPRTDRWANDGGRCAGLIGDLLGRVRRITGPIPDLTFSQSLFESCILPATSPVKPPGPSPSAPTRVVNLDSLEFMDSHSGSTPRPPQPPPPPTPAPVPPPIYSLAPFRQRPPLPAPVLTRADHEEYFRRQNARPTPGEVAAVAGRGDAEALDRRIALEVQRYRAYLRDLALPRLCYLAPAVGTAVRDRLWAELVRVRALDPLVYADPPVASFPVAGPEVPPLVPWEYRQTLLQRGRCYRWRFPLPPGTEETDVPLSSPWGTNLPEGSADDRSALGPSRDRIPLVDPPPLACDPHLKDEVKPRVVPQVVVTDETLAALLALRYDPGRTEEIPLTVTAHGTSRSTLLVGDPWPAAQPSAHARNQTFYTAAVRVHLTDATQFFTNEDTETPADAGTVPADLDAALATVYRAGNLQYNLWQLGDRCLLVRSTYPGYVTGPDDKRQILPILTRLDYLRDEGPERLAAAERVRAWLACLLLGVDHFLLARVDVARGTIHQLQTRPRRELVADDAQNVHGGYLHYLFTQLGRLAPGRYLLQRPAHAGDVYIYRAYGANETGPRQDFTARFAAEPTVGPPRDGECGEVVAPGRGNRVPRSLPDPTYRLRCPNPYANLPPDPR</sequence>
<dbReference type="AlphaFoldDB" id="A0A9W8DYP7"/>
<dbReference type="PANTHER" id="PTHR14633:SF3">
    <property type="entry name" value="LITTLE ELONGATION COMPLEX SUBUNIT 2"/>
    <property type="match status" value="1"/>
</dbReference>
<dbReference type="InterPro" id="IPR019535">
    <property type="entry name" value="ICE2_C"/>
</dbReference>
<proteinExistence type="predicted"/>
<dbReference type="PANTHER" id="PTHR14633">
    <property type="entry name" value="LITTLE ELONGATION COMPLEX SUBUNIT 2"/>
    <property type="match status" value="1"/>
</dbReference>
<feature type="region of interest" description="Disordered" evidence="1">
    <location>
        <begin position="1"/>
        <end position="68"/>
    </location>
</feature>